<feature type="coiled-coil region" evidence="1">
    <location>
        <begin position="302"/>
        <end position="329"/>
    </location>
</feature>
<dbReference type="RefSeq" id="WP_386361751.1">
    <property type="nucleotide sequence ID" value="NZ_JBHRXZ010000012.1"/>
</dbReference>
<dbReference type="Proteomes" id="UP001595630">
    <property type="component" value="Unassembled WGS sequence"/>
</dbReference>
<comment type="caution">
    <text evidence="2">The sequence shown here is derived from an EMBL/GenBank/DDBJ whole genome shotgun (WGS) entry which is preliminary data.</text>
</comment>
<feature type="coiled-coil region" evidence="1">
    <location>
        <begin position="191"/>
        <end position="225"/>
    </location>
</feature>
<evidence type="ECO:0000313" key="3">
    <source>
        <dbReference type="Proteomes" id="UP001595630"/>
    </source>
</evidence>
<organism evidence="2 3">
    <name type="scientific">Stutzerimonas tarimensis</name>
    <dbReference type="NCBI Taxonomy" id="1507735"/>
    <lineage>
        <taxon>Bacteria</taxon>
        <taxon>Pseudomonadati</taxon>
        <taxon>Pseudomonadota</taxon>
        <taxon>Gammaproteobacteria</taxon>
        <taxon>Pseudomonadales</taxon>
        <taxon>Pseudomonadaceae</taxon>
        <taxon>Stutzerimonas</taxon>
    </lineage>
</organism>
<reference evidence="3" key="1">
    <citation type="journal article" date="2019" name="Int. J. Syst. Evol. Microbiol.">
        <title>The Global Catalogue of Microorganisms (GCM) 10K type strain sequencing project: providing services to taxonomists for standard genome sequencing and annotation.</title>
        <authorList>
            <consortium name="The Broad Institute Genomics Platform"/>
            <consortium name="The Broad Institute Genome Sequencing Center for Infectious Disease"/>
            <person name="Wu L."/>
            <person name="Ma J."/>
        </authorList>
    </citation>
    <scope>NUCLEOTIDE SEQUENCE [LARGE SCALE GENOMIC DNA]</scope>
    <source>
        <strain evidence="3">KCTC 42447</strain>
    </source>
</reference>
<keyword evidence="3" id="KW-1185">Reference proteome</keyword>
<keyword evidence="1" id="KW-0175">Coiled coil</keyword>
<sequence>MRKKAQMAEAVLFFRDGGVCKEMLYPEFEAVLDGVVNLPEFAEQQIGAAFVVIDPRLAIRAAVFFYLDFHEDGAADSGWNIPLRMLAERGGRGPDLGSGPIRMVCRSQCPVSWHQMHLWDPLMKGERNHLALMRDRVKRNGLGLIIEEEATPSLPAERLQIAAEDRWYTRGPFAEPREAAPAMAGVPQYVEGQLKKDLQDSEQARARLSDEIARLHQLLKDERGRAEALIAQQAAQTECFRRIREELSEQLRRNERKGQAGIDAMRDRFELEAQARITAVAEDFQKRIVALQDELLRRDERQLTAETEIARLEAVCADLREQIGRKTLERLADQGMVFVVYHPGAGQLTVPVDDIEPYQQNPQAYAAAKCSVSLEHYRQWLDHYMRPACQASMLNGSRCGIPVDRIDLPMQFVPGVSDCCSRHRGAARRTGS</sequence>
<evidence type="ECO:0000256" key="1">
    <source>
        <dbReference type="SAM" id="Coils"/>
    </source>
</evidence>
<accession>A0ABV7T3N7</accession>
<name>A0ABV7T3N7_9GAMM</name>
<protein>
    <submittedName>
        <fullName evidence="2">Chromosome partitioning protein ParA</fullName>
    </submittedName>
</protein>
<evidence type="ECO:0000313" key="2">
    <source>
        <dbReference type="EMBL" id="MFC3607098.1"/>
    </source>
</evidence>
<dbReference type="EMBL" id="JBHRXZ010000012">
    <property type="protein sequence ID" value="MFC3607098.1"/>
    <property type="molecule type" value="Genomic_DNA"/>
</dbReference>
<gene>
    <name evidence="2" type="ORF">ACFOMF_04785</name>
</gene>
<proteinExistence type="predicted"/>